<accession>A0A401YUM8</accession>
<dbReference type="AlphaFoldDB" id="A0A401YUM8"/>
<dbReference type="Pfam" id="PF05949">
    <property type="entry name" value="DUF881"/>
    <property type="match status" value="1"/>
</dbReference>
<dbReference type="PANTHER" id="PTHR37313:SF4">
    <property type="entry name" value="CONSERVED MEMBRANE PROTEIN-RELATED"/>
    <property type="match status" value="1"/>
</dbReference>
<dbReference type="GO" id="GO:0005886">
    <property type="term" value="C:plasma membrane"/>
    <property type="evidence" value="ECO:0007669"/>
    <property type="project" value="TreeGrafter"/>
</dbReference>
<keyword evidence="4" id="KW-1185">Reference proteome</keyword>
<dbReference type="Proteomes" id="UP000286931">
    <property type="component" value="Unassembled WGS sequence"/>
</dbReference>
<protein>
    <submittedName>
        <fullName evidence="3">Membrane protein</fullName>
    </submittedName>
</protein>
<sequence>MRIFAMRPSGMSWRAIVPRLSALVVFALAGLLFWISADTSHGTNLRSDAQMLKLSDVIRDQGRRNESAQQDLSKLQRDVDGLVQEQANDPQARGRIDAVADPAGVTPVSGEGLTVTLTDAPPDAKSRVPGVREPTADDLVVHQQDIQGVVNALWNGGARAIQIMDQRIVATSAVRCVGNTLILHGRVYSPPYVISAVGDIGALRRALDQSKSVSNYTDYVEAFGLGWKVEDRKRIDAPGYTGPLGLEYAKVSGT</sequence>
<keyword evidence="2" id="KW-0175">Coiled coil</keyword>
<comment type="caution">
    <text evidence="3">The sequence shown here is derived from an EMBL/GenBank/DDBJ whole genome shotgun (WGS) entry which is preliminary data.</text>
</comment>
<evidence type="ECO:0000256" key="2">
    <source>
        <dbReference type="SAM" id="Coils"/>
    </source>
</evidence>
<dbReference type="EMBL" id="BIFH01000027">
    <property type="protein sequence ID" value="GCD98324.1"/>
    <property type="molecule type" value="Genomic_DNA"/>
</dbReference>
<name>A0A401YUM8_9ACTN</name>
<organism evidence="3 4">
    <name type="scientific">Embleya hyalina</name>
    <dbReference type="NCBI Taxonomy" id="516124"/>
    <lineage>
        <taxon>Bacteria</taxon>
        <taxon>Bacillati</taxon>
        <taxon>Actinomycetota</taxon>
        <taxon>Actinomycetes</taxon>
        <taxon>Kitasatosporales</taxon>
        <taxon>Streptomycetaceae</taxon>
        <taxon>Embleya</taxon>
    </lineage>
</organism>
<comment type="similarity">
    <text evidence="1">Belongs to the UPF0749 family.</text>
</comment>
<feature type="coiled-coil region" evidence="2">
    <location>
        <begin position="58"/>
        <end position="85"/>
    </location>
</feature>
<proteinExistence type="inferred from homology"/>
<evidence type="ECO:0000256" key="1">
    <source>
        <dbReference type="ARBA" id="ARBA00009108"/>
    </source>
</evidence>
<dbReference type="Gene3D" id="3.30.70.1880">
    <property type="entry name" value="Protein of unknown function DUF881"/>
    <property type="match status" value="1"/>
</dbReference>
<evidence type="ECO:0000313" key="4">
    <source>
        <dbReference type="Proteomes" id="UP000286931"/>
    </source>
</evidence>
<gene>
    <name evidence="3" type="ORF">EHYA_06030</name>
</gene>
<reference evidence="3 4" key="1">
    <citation type="submission" date="2018-12" db="EMBL/GenBank/DDBJ databases">
        <title>Draft genome sequence of Embleya hyalina NBRC 13850T.</title>
        <authorList>
            <person name="Komaki H."/>
            <person name="Hosoyama A."/>
            <person name="Kimura A."/>
            <person name="Ichikawa N."/>
            <person name="Tamura T."/>
        </authorList>
    </citation>
    <scope>NUCLEOTIDE SEQUENCE [LARGE SCALE GENOMIC DNA]</scope>
    <source>
        <strain evidence="3 4">NBRC 13850</strain>
    </source>
</reference>
<dbReference type="InterPro" id="IPR010273">
    <property type="entry name" value="DUF881"/>
</dbReference>
<dbReference type="PANTHER" id="PTHR37313">
    <property type="entry name" value="UPF0749 PROTEIN RV1825"/>
    <property type="match status" value="1"/>
</dbReference>
<evidence type="ECO:0000313" key="3">
    <source>
        <dbReference type="EMBL" id="GCD98324.1"/>
    </source>
</evidence>